<evidence type="ECO:0000259" key="11">
    <source>
        <dbReference type="PROSITE" id="PS52035"/>
    </source>
</evidence>
<comment type="caution">
    <text evidence="10">Lacks conserved residue(s) required for the propagation of feature annotation.</text>
</comment>
<dbReference type="SUPFAM" id="SSF53187">
    <property type="entry name" value="Zn-dependent exopeptidases"/>
    <property type="match status" value="1"/>
</dbReference>
<dbReference type="GO" id="GO:0005615">
    <property type="term" value="C:extracellular space"/>
    <property type="evidence" value="ECO:0007669"/>
    <property type="project" value="TreeGrafter"/>
</dbReference>
<dbReference type="PROSITE" id="PS52035">
    <property type="entry name" value="PEPTIDASE_M14"/>
    <property type="match status" value="1"/>
</dbReference>
<evidence type="ECO:0000256" key="9">
    <source>
        <dbReference type="ARBA" id="ARBA00023049"/>
    </source>
</evidence>
<evidence type="ECO:0000256" key="1">
    <source>
        <dbReference type="ARBA" id="ARBA00001947"/>
    </source>
</evidence>
<comment type="similarity">
    <text evidence="2 10">Belongs to the peptidase M14 family.</text>
</comment>
<keyword evidence="9" id="KW-0482">Metalloprotease</keyword>
<keyword evidence="4" id="KW-0645">Protease</keyword>
<comment type="cofactor">
    <cofactor evidence="1">
        <name>Zn(2+)</name>
        <dbReference type="ChEBI" id="CHEBI:29105"/>
    </cofactor>
</comment>
<dbReference type="Gene3D" id="3.40.630.10">
    <property type="entry name" value="Zn peptidases"/>
    <property type="match status" value="1"/>
</dbReference>
<keyword evidence="7" id="KW-0378">Hydrolase</keyword>
<evidence type="ECO:0000256" key="8">
    <source>
        <dbReference type="ARBA" id="ARBA00022833"/>
    </source>
</evidence>
<keyword evidence="3" id="KW-0121">Carboxypeptidase</keyword>
<dbReference type="InterPro" id="IPR000834">
    <property type="entry name" value="Peptidase_M14"/>
</dbReference>
<keyword evidence="6" id="KW-0732">Signal</keyword>
<feature type="non-terminal residue" evidence="12">
    <location>
        <position position="1"/>
    </location>
</feature>
<dbReference type="Proteomes" id="UP000663844">
    <property type="component" value="Unassembled WGS sequence"/>
</dbReference>
<reference evidence="12" key="1">
    <citation type="submission" date="2021-02" db="EMBL/GenBank/DDBJ databases">
        <authorList>
            <person name="Nowell W R."/>
        </authorList>
    </citation>
    <scope>NUCLEOTIDE SEQUENCE</scope>
</reference>
<dbReference type="GO" id="GO:0004181">
    <property type="term" value="F:metallocarboxypeptidase activity"/>
    <property type="evidence" value="ECO:0007669"/>
    <property type="project" value="InterPro"/>
</dbReference>
<evidence type="ECO:0000256" key="3">
    <source>
        <dbReference type="ARBA" id="ARBA00022645"/>
    </source>
</evidence>
<feature type="domain" description="Peptidase M14" evidence="11">
    <location>
        <begin position="1"/>
        <end position="103"/>
    </location>
</feature>
<comment type="caution">
    <text evidence="12">The sequence shown here is derived from an EMBL/GenBank/DDBJ whole genome shotgun (WGS) entry which is preliminary data.</text>
</comment>
<evidence type="ECO:0000256" key="2">
    <source>
        <dbReference type="ARBA" id="ARBA00005988"/>
    </source>
</evidence>
<evidence type="ECO:0000256" key="6">
    <source>
        <dbReference type="ARBA" id="ARBA00022729"/>
    </source>
</evidence>
<name>A0A820RKK4_9BILA</name>
<keyword evidence="5" id="KW-0479">Metal-binding</keyword>
<dbReference type="PANTHER" id="PTHR11705:SF143">
    <property type="entry name" value="SLL0236 PROTEIN"/>
    <property type="match status" value="1"/>
</dbReference>
<sequence>RDGTPVNQKKAVWWDGGIHAREWISPATNIFIAHTLLSNYSKDPTITHLVDQFDYYILPVFNVDGYAYTWSKDRLWRKTRSKTIIPLCFGADPNRNWDYKWCE</sequence>
<organism evidence="12 13">
    <name type="scientific">Adineta steineri</name>
    <dbReference type="NCBI Taxonomy" id="433720"/>
    <lineage>
        <taxon>Eukaryota</taxon>
        <taxon>Metazoa</taxon>
        <taxon>Spiralia</taxon>
        <taxon>Gnathifera</taxon>
        <taxon>Rotifera</taxon>
        <taxon>Eurotatoria</taxon>
        <taxon>Bdelloidea</taxon>
        <taxon>Adinetida</taxon>
        <taxon>Adinetidae</taxon>
        <taxon>Adineta</taxon>
    </lineage>
</organism>
<evidence type="ECO:0000256" key="4">
    <source>
        <dbReference type="ARBA" id="ARBA00022670"/>
    </source>
</evidence>
<proteinExistence type="inferred from homology"/>
<feature type="non-terminal residue" evidence="12">
    <location>
        <position position="103"/>
    </location>
</feature>
<dbReference type="GO" id="GO:0006508">
    <property type="term" value="P:proteolysis"/>
    <property type="evidence" value="ECO:0007669"/>
    <property type="project" value="UniProtKB-KW"/>
</dbReference>
<evidence type="ECO:0000256" key="10">
    <source>
        <dbReference type="PROSITE-ProRule" id="PRU01379"/>
    </source>
</evidence>
<accession>A0A820RKK4</accession>
<dbReference type="PANTHER" id="PTHR11705">
    <property type="entry name" value="PROTEASE FAMILY M14 CARBOXYPEPTIDASE A,B"/>
    <property type="match status" value="1"/>
</dbReference>
<evidence type="ECO:0000313" key="12">
    <source>
        <dbReference type="EMBL" id="CAF4437889.1"/>
    </source>
</evidence>
<evidence type="ECO:0000313" key="13">
    <source>
        <dbReference type="Proteomes" id="UP000663844"/>
    </source>
</evidence>
<dbReference type="AlphaFoldDB" id="A0A820RKK4"/>
<gene>
    <name evidence="12" type="ORF">OXD698_LOCUS53640</name>
</gene>
<dbReference type="Pfam" id="PF00246">
    <property type="entry name" value="Peptidase_M14"/>
    <property type="match status" value="1"/>
</dbReference>
<evidence type="ECO:0000256" key="7">
    <source>
        <dbReference type="ARBA" id="ARBA00022801"/>
    </source>
</evidence>
<protein>
    <recommendedName>
        <fullName evidence="11">Peptidase M14 domain-containing protein</fullName>
    </recommendedName>
</protein>
<keyword evidence="8" id="KW-0862">Zinc</keyword>
<dbReference type="EMBL" id="CAJOAZ010031110">
    <property type="protein sequence ID" value="CAF4437889.1"/>
    <property type="molecule type" value="Genomic_DNA"/>
</dbReference>
<dbReference type="FunFam" id="3.40.630.10:FF:000084">
    <property type="entry name" value="Carboxypeptidase B2"/>
    <property type="match status" value="1"/>
</dbReference>
<evidence type="ECO:0000256" key="5">
    <source>
        <dbReference type="ARBA" id="ARBA00022723"/>
    </source>
</evidence>
<dbReference type="GO" id="GO:0008270">
    <property type="term" value="F:zinc ion binding"/>
    <property type="evidence" value="ECO:0007669"/>
    <property type="project" value="InterPro"/>
</dbReference>